<dbReference type="OrthoDB" id="9767435at2"/>
<organism evidence="2 3">
    <name type="scientific">Paracoccus siganidrum</name>
    <dbReference type="NCBI Taxonomy" id="1276757"/>
    <lineage>
        <taxon>Bacteria</taxon>
        <taxon>Pseudomonadati</taxon>
        <taxon>Pseudomonadota</taxon>
        <taxon>Alphaproteobacteria</taxon>
        <taxon>Rhodobacterales</taxon>
        <taxon>Paracoccaceae</taxon>
        <taxon>Paracoccus</taxon>
    </lineage>
</organism>
<dbReference type="EMBL" id="QZEW01000060">
    <property type="protein sequence ID" value="RJL10292.1"/>
    <property type="molecule type" value="Genomic_DNA"/>
</dbReference>
<evidence type="ECO:0000259" key="1">
    <source>
        <dbReference type="Pfam" id="PF04230"/>
    </source>
</evidence>
<feature type="domain" description="Polysaccharide pyruvyl transferase" evidence="1">
    <location>
        <begin position="112"/>
        <end position="351"/>
    </location>
</feature>
<dbReference type="InterPro" id="IPR007345">
    <property type="entry name" value="Polysacch_pyruvyl_Trfase"/>
</dbReference>
<sequence>MGAHTPCQRSQLMQSDLPKQNTRILFHAPGLAAHRPAMDLPHVLGVQPATMHSIQGLLTSHELTGNRGNIIHAEAPAKLFKRDPLGSAYGNIGKLHKHLGDAFADRMAELFDMIVISMANFIRPDHSVENLGHALVALDGRVPFIVLGAGLQGRHELSAIRRGSVDTIGVINERAALFGVRGEETCGWLHKHGFKKAEVLGCPSLYVYPQSIMLLDPTAARQKGANASVMTAGHLAIKQGNIVRRGTDLVRALAGTDASYVMQDEFIRYPGLRHRPCIYSDGNSQFDSGFMNAWLTERYKRPVSFRNYYYFNESGAWRQSALRHDVFIGDRFHGGVAALQAGLPTIFLKEDNRVGELTDYFALPALSISQFTELGLAKTLEKMLDDGKITLMKTRYRQRFRHFRKRMKEQGLTVVSRLPD</sequence>
<accession>A0A419A4R9</accession>
<name>A0A419A4R9_9RHOB</name>
<evidence type="ECO:0000313" key="2">
    <source>
        <dbReference type="EMBL" id="RJL10292.1"/>
    </source>
</evidence>
<reference evidence="3" key="1">
    <citation type="submission" date="2018-09" db="EMBL/GenBank/DDBJ databases">
        <title>Paracoccus onubensis nov. sp. a moderate halophilic bacterium isolated from Gruta de las Maravillas (Aracena, Spain).</title>
        <authorList>
            <person name="Jurado V."/>
            <person name="Gutierrez-Patricio S."/>
            <person name="Gonzalez-Pimentel J.L."/>
            <person name="Miller A.Z."/>
            <person name="Laiz L."/>
            <person name="Saiz-Jimenez C."/>
        </authorList>
    </citation>
    <scope>NUCLEOTIDE SEQUENCE [LARGE SCALE GENOMIC DNA]</scope>
    <source>
        <strain evidence="3">DSM 26381</strain>
    </source>
</reference>
<evidence type="ECO:0000313" key="3">
    <source>
        <dbReference type="Proteomes" id="UP000283587"/>
    </source>
</evidence>
<proteinExistence type="predicted"/>
<protein>
    <recommendedName>
        <fullName evidence="1">Polysaccharide pyruvyl transferase domain-containing protein</fullName>
    </recommendedName>
</protein>
<dbReference type="AlphaFoldDB" id="A0A419A4R9"/>
<dbReference type="Pfam" id="PF04230">
    <property type="entry name" value="PS_pyruv_trans"/>
    <property type="match status" value="1"/>
</dbReference>
<gene>
    <name evidence="2" type="ORF">D3P05_14225</name>
</gene>
<comment type="caution">
    <text evidence="2">The sequence shown here is derived from an EMBL/GenBank/DDBJ whole genome shotgun (WGS) entry which is preliminary data.</text>
</comment>
<keyword evidence="3" id="KW-1185">Reference proteome</keyword>
<dbReference type="Proteomes" id="UP000283587">
    <property type="component" value="Unassembled WGS sequence"/>
</dbReference>